<dbReference type="EMBL" id="JAQFWP010000016">
    <property type="protein sequence ID" value="MDA2805028.1"/>
    <property type="molecule type" value="Genomic_DNA"/>
</dbReference>
<evidence type="ECO:0000313" key="5">
    <source>
        <dbReference type="Proteomes" id="UP001165685"/>
    </source>
</evidence>
<keyword evidence="1" id="KW-0863">Zinc-finger</keyword>
<organism evidence="4 5">
    <name type="scientific">Nocardiopsis suaedae</name>
    <dbReference type="NCBI Taxonomy" id="3018444"/>
    <lineage>
        <taxon>Bacteria</taxon>
        <taxon>Bacillati</taxon>
        <taxon>Actinomycetota</taxon>
        <taxon>Actinomycetes</taxon>
        <taxon>Streptosporangiales</taxon>
        <taxon>Nocardiopsidaceae</taxon>
        <taxon>Nocardiopsis</taxon>
    </lineage>
</organism>
<name>A0ABT4TK09_9ACTN</name>
<gene>
    <name evidence="4" type="ORF">O4U47_10930</name>
</gene>
<protein>
    <submittedName>
        <fullName evidence="4">SWIM zinc finger family protein</fullName>
    </submittedName>
</protein>
<dbReference type="PROSITE" id="PS50966">
    <property type="entry name" value="ZF_SWIM"/>
    <property type="match status" value="1"/>
</dbReference>
<evidence type="ECO:0000313" key="4">
    <source>
        <dbReference type="EMBL" id="MDA2805028.1"/>
    </source>
</evidence>
<evidence type="ECO:0000259" key="3">
    <source>
        <dbReference type="PROSITE" id="PS50966"/>
    </source>
</evidence>
<keyword evidence="1" id="KW-0862">Zinc</keyword>
<proteinExistence type="predicted"/>
<keyword evidence="5" id="KW-1185">Reference proteome</keyword>
<evidence type="ECO:0000256" key="2">
    <source>
        <dbReference type="SAM" id="MobiDB-lite"/>
    </source>
</evidence>
<feature type="domain" description="SWIM-type" evidence="3">
    <location>
        <begin position="71"/>
        <end position="106"/>
    </location>
</feature>
<dbReference type="Proteomes" id="UP001165685">
    <property type="component" value="Unassembled WGS sequence"/>
</dbReference>
<feature type="region of interest" description="Disordered" evidence="2">
    <location>
        <begin position="431"/>
        <end position="466"/>
    </location>
</feature>
<accession>A0ABT4TK09</accession>
<dbReference type="InterPro" id="IPR007527">
    <property type="entry name" value="Znf_SWIM"/>
</dbReference>
<reference evidence="4" key="1">
    <citation type="submission" date="2023-01" db="EMBL/GenBank/DDBJ databases">
        <title>Draft genome sequence of Nocardiopsis sp. LSu2-4 isolated from halophytes.</title>
        <authorList>
            <person name="Duangmal K."/>
            <person name="Chantavorakit T."/>
        </authorList>
    </citation>
    <scope>NUCLEOTIDE SEQUENCE</scope>
    <source>
        <strain evidence="4">LSu2-4</strain>
    </source>
</reference>
<keyword evidence="1" id="KW-0479">Metal-binding</keyword>
<comment type="caution">
    <text evidence="4">The sequence shown here is derived from an EMBL/GenBank/DDBJ whole genome shotgun (WGS) entry which is preliminary data.</text>
</comment>
<sequence>MSTHWSADDVWGLVPDGSSRSDVLTAADEGSWPVLGAAREVWGPGAGQDGSGPGTTVWGEHARGASAPLRVAVRLPDSGGGPLHRCGCPVRRRMCPHALALLLLWSRGGAGHAPPPEWVVRWPDRRAAALRAVEQRARRRADRVAAGLADLELWLRDQVDTGLADARTAGYAHWDGMAARLVDAQAGRVARRVRALAGAVGSAGAPTSPDWPSRLLAEAALLRLLAAGYRRRDRLPDRLRATVLSRVGLGPGPESAPVRDSWQVLGRHDFSGERLAGCRTWLRGASSGRIALVLAFAQEGGEPEAPLRPGTVADADVVFRAAEHRASVSGVRGERPLAAPPGGGAEDALRSWAEALAADPWLEAWPVVLKGVRPARDASGWWCLVGADGAALPVCPQAAPPWRLLAVSGGAPVTVAAEWTPEGVRPLTVWPPGGRAPEAGSGGPVPPASRAVPCPGTVRHIQEEPH</sequence>
<evidence type="ECO:0000256" key="1">
    <source>
        <dbReference type="PROSITE-ProRule" id="PRU00325"/>
    </source>
</evidence>
<dbReference type="RefSeq" id="WP_270677676.1">
    <property type="nucleotide sequence ID" value="NZ_JAQFWP010000016.1"/>
</dbReference>